<reference evidence="1 2" key="1">
    <citation type="submission" date="2021-03" db="EMBL/GenBank/DDBJ databases">
        <title>Sequencing the genomes of 1000 actinobacteria strains.</title>
        <authorList>
            <person name="Klenk H.-P."/>
        </authorList>
    </citation>
    <scope>NUCLEOTIDE SEQUENCE [LARGE SCALE GENOMIC DNA]</scope>
    <source>
        <strain evidence="1 2">DSM 46670</strain>
    </source>
</reference>
<dbReference type="Proteomes" id="UP001519332">
    <property type="component" value="Unassembled WGS sequence"/>
</dbReference>
<dbReference type="RefSeq" id="WP_209642531.1">
    <property type="nucleotide sequence ID" value="NZ_JAGINW010000001.1"/>
</dbReference>
<dbReference type="EMBL" id="JAGINW010000001">
    <property type="protein sequence ID" value="MBP2325320.1"/>
    <property type="molecule type" value="Genomic_DNA"/>
</dbReference>
<gene>
    <name evidence="1" type="ORF">JOF56_005705</name>
</gene>
<sequence length="196" mass="19706">MNRVFAAAVVACAVLTGGCTGQADVGGGGGGGGGTPASAVSGVASASRPPVLSRVLGEYAGFGSSCQSHTDPGCTLRFTVTKVSECAAGVSPGGPPPPGTRRKVVWLEVATGPGFTDSAESQDLVTQFTSVDSRGVTSGTIRADSMGPCVPRHQRIGPPLDHWQPGKKYAGGVEVFLPDGAAKIVNGRNTVEWSLP</sequence>
<evidence type="ECO:0000313" key="1">
    <source>
        <dbReference type="EMBL" id="MBP2325320.1"/>
    </source>
</evidence>
<keyword evidence="2" id="KW-1185">Reference proteome</keyword>
<dbReference type="PROSITE" id="PS51257">
    <property type="entry name" value="PROKAR_LIPOPROTEIN"/>
    <property type="match status" value="1"/>
</dbReference>
<name>A0ABS4TLP7_9PSEU</name>
<comment type="caution">
    <text evidence="1">The sequence shown here is derived from an EMBL/GenBank/DDBJ whole genome shotgun (WGS) entry which is preliminary data.</text>
</comment>
<protein>
    <recommendedName>
        <fullName evidence="3">Lipoprotein</fullName>
    </recommendedName>
</protein>
<evidence type="ECO:0008006" key="3">
    <source>
        <dbReference type="Google" id="ProtNLM"/>
    </source>
</evidence>
<accession>A0ABS4TLP7</accession>
<proteinExistence type="predicted"/>
<evidence type="ECO:0000313" key="2">
    <source>
        <dbReference type="Proteomes" id="UP001519332"/>
    </source>
</evidence>
<organism evidence="1 2">
    <name type="scientific">Kibdelosporangium banguiense</name>
    <dbReference type="NCBI Taxonomy" id="1365924"/>
    <lineage>
        <taxon>Bacteria</taxon>
        <taxon>Bacillati</taxon>
        <taxon>Actinomycetota</taxon>
        <taxon>Actinomycetes</taxon>
        <taxon>Pseudonocardiales</taxon>
        <taxon>Pseudonocardiaceae</taxon>
        <taxon>Kibdelosporangium</taxon>
    </lineage>
</organism>